<dbReference type="InterPro" id="IPR036874">
    <property type="entry name" value="Carbonic_anhydrase_sf"/>
</dbReference>
<name>A0A1G1WAZ8_9BACT</name>
<reference evidence="1 2" key="1">
    <citation type="journal article" date="2016" name="Nat. Commun.">
        <title>Thousands of microbial genomes shed light on interconnected biogeochemical processes in an aquifer system.</title>
        <authorList>
            <person name="Anantharaman K."/>
            <person name="Brown C.T."/>
            <person name="Hug L.A."/>
            <person name="Sharon I."/>
            <person name="Castelle C.J."/>
            <person name="Probst A.J."/>
            <person name="Thomas B.C."/>
            <person name="Singh A."/>
            <person name="Wilkins M.J."/>
            <person name="Karaoz U."/>
            <person name="Brodie E.L."/>
            <person name="Williams K.H."/>
            <person name="Hubbard S.S."/>
            <person name="Banfield J.F."/>
        </authorList>
    </citation>
    <scope>NUCLEOTIDE SEQUENCE [LARGE SCALE GENOMIC DNA]</scope>
</reference>
<proteinExistence type="predicted"/>
<accession>A0A1G1WAZ8</accession>
<evidence type="ECO:0000313" key="2">
    <source>
        <dbReference type="Proteomes" id="UP000177103"/>
    </source>
</evidence>
<gene>
    <name evidence="1" type="ORF">A2Y57_03875</name>
</gene>
<organism evidence="1 2">
    <name type="scientific">Candidatus Woykebacteria bacterium RBG_13_40_7b</name>
    <dbReference type="NCBI Taxonomy" id="1802594"/>
    <lineage>
        <taxon>Bacteria</taxon>
        <taxon>Candidatus Woykeibacteriota</taxon>
    </lineage>
</organism>
<comment type="caution">
    <text evidence="1">The sequence shown here is derived from an EMBL/GenBank/DDBJ whole genome shotgun (WGS) entry which is preliminary data.</text>
</comment>
<dbReference type="GO" id="GO:0008270">
    <property type="term" value="F:zinc ion binding"/>
    <property type="evidence" value="ECO:0007669"/>
    <property type="project" value="InterPro"/>
</dbReference>
<dbReference type="SUPFAM" id="SSF53056">
    <property type="entry name" value="beta-carbonic anhydrase, cab"/>
    <property type="match status" value="1"/>
</dbReference>
<evidence type="ECO:0008006" key="3">
    <source>
        <dbReference type="Google" id="ProtNLM"/>
    </source>
</evidence>
<dbReference type="GO" id="GO:0004089">
    <property type="term" value="F:carbonate dehydratase activity"/>
    <property type="evidence" value="ECO:0007669"/>
    <property type="project" value="InterPro"/>
</dbReference>
<sequence length="145" mass="16381">MNPQKGNPKAAIVYCLDPDIDEAVGSFLDSQGLHAGTFTRHPIQGGPLNIRDVEKSLGFVINYLGVRTIWLIGHVICRAMELELGKNDDDAHAQCLRGARSWCHQRFPSDVGVRAILMRSCEPNQKEQWRFDRLTYTGYVTIIRI</sequence>
<dbReference type="AlphaFoldDB" id="A0A1G1WAZ8"/>
<evidence type="ECO:0000313" key="1">
    <source>
        <dbReference type="EMBL" id="OGY24853.1"/>
    </source>
</evidence>
<protein>
    <recommendedName>
        <fullName evidence="3">Carbonic anhydrase</fullName>
    </recommendedName>
</protein>
<dbReference type="Proteomes" id="UP000177103">
    <property type="component" value="Unassembled WGS sequence"/>
</dbReference>
<dbReference type="Gene3D" id="3.40.1050.10">
    <property type="entry name" value="Carbonic anhydrase"/>
    <property type="match status" value="1"/>
</dbReference>
<dbReference type="EMBL" id="MHCQ01000011">
    <property type="protein sequence ID" value="OGY24853.1"/>
    <property type="molecule type" value="Genomic_DNA"/>
</dbReference>